<evidence type="ECO:0000313" key="1">
    <source>
        <dbReference type="EMBL" id="QII13793.1"/>
    </source>
</evidence>
<evidence type="ECO:0008006" key="3">
    <source>
        <dbReference type="Google" id="ProtNLM"/>
    </source>
</evidence>
<gene>
    <name evidence="1" type="ORF">KsCSTR_44140</name>
</gene>
<accession>A0A6G7GWV9</accession>
<proteinExistence type="predicted"/>
<dbReference type="Pfam" id="PF13618">
    <property type="entry name" value="Gluconate_2-dh3"/>
    <property type="match status" value="1"/>
</dbReference>
<reference evidence="1 2" key="1">
    <citation type="submission" date="2020-02" db="EMBL/GenBank/DDBJ databases">
        <title>Newly sequenced genome of strain CSTR1 showed variability in Candidatus Kuenenia stuttgartiensis genomes.</title>
        <authorList>
            <person name="Ding C."/>
            <person name="Adrian L."/>
        </authorList>
    </citation>
    <scope>NUCLEOTIDE SEQUENCE [LARGE SCALE GENOMIC DNA]</scope>
    <source>
        <strain evidence="1 2">CSTR1</strain>
    </source>
</reference>
<protein>
    <recommendedName>
        <fullName evidence="3">Gluconate 2-dehydrogenase subunit 3 family protein</fullName>
    </recommendedName>
</protein>
<dbReference type="InterPro" id="IPR027056">
    <property type="entry name" value="Gluconate_2DH_su3"/>
</dbReference>
<dbReference type="AlphaFoldDB" id="A0A6G7GWV9"/>
<sequence>MRIKKHNVKCLLRGKHNVFPRSKHGSESIGRRTFLSGAAGFIATLLLSPVIARTVKSHASALTEDPWQTLSVVQDHLFPSEADSPGAKEINAISYLRNMLADPVTDTDEKEFILNGVGWLNELAIERHEAVFADLPQLQQSDLLQQISKTTAGRNWISKLISYLLEALLSDPVYGGNPDGIGWKWLEHRPGYPRPPMNKRYYDLLKI</sequence>
<name>A0A6G7GWV9_KUEST</name>
<dbReference type="EMBL" id="CP049055">
    <property type="protein sequence ID" value="QII13793.1"/>
    <property type="molecule type" value="Genomic_DNA"/>
</dbReference>
<dbReference type="InterPro" id="IPR006311">
    <property type="entry name" value="TAT_signal"/>
</dbReference>
<dbReference type="Proteomes" id="UP000501926">
    <property type="component" value="Chromosome"/>
</dbReference>
<organism evidence="1 2">
    <name type="scientific">Kuenenia stuttgartiensis</name>
    <dbReference type="NCBI Taxonomy" id="174633"/>
    <lineage>
        <taxon>Bacteria</taxon>
        <taxon>Pseudomonadati</taxon>
        <taxon>Planctomycetota</taxon>
        <taxon>Candidatus Brocadiia</taxon>
        <taxon>Candidatus Brocadiales</taxon>
        <taxon>Candidatus Brocadiaceae</taxon>
        <taxon>Candidatus Kuenenia</taxon>
    </lineage>
</organism>
<evidence type="ECO:0000313" key="2">
    <source>
        <dbReference type="Proteomes" id="UP000501926"/>
    </source>
</evidence>
<dbReference type="RefSeq" id="WP_164995496.1">
    <property type="nucleotide sequence ID" value="NZ_CP049055.1"/>
</dbReference>
<dbReference type="PROSITE" id="PS51318">
    <property type="entry name" value="TAT"/>
    <property type="match status" value="1"/>
</dbReference>